<organism evidence="2 3">
    <name type="scientific">Oenococcus alcoholitolerans</name>
    <dbReference type="NCBI Taxonomy" id="931074"/>
    <lineage>
        <taxon>Bacteria</taxon>
        <taxon>Bacillati</taxon>
        <taxon>Bacillota</taxon>
        <taxon>Bacilli</taxon>
        <taxon>Lactobacillales</taxon>
        <taxon>Lactobacillaceae</taxon>
        <taxon>Oenococcus</taxon>
    </lineage>
</organism>
<dbReference type="Gene3D" id="3.40.50.10440">
    <property type="entry name" value="Dihydroxyacetone kinase, domain 1"/>
    <property type="match status" value="1"/>
</dbReference>
<evidence type="ECO:0000256" key="1">
    <source>
        <dbReference type="ARBA" id="ARBA00023121"/>
    </source>
</evidence>
<dbReference type="InterPro" id="IPR043168">
    <property type="entry name" value="DegV_C"/>
</dbReference>
<dbReference type="Pfam" id="PF02645">
    <property type="entry name" value="DegV"/>
    <property type="match status" value="1"/>
</dbReference>
<name>A0ABR4XQ88_9LACO</name>
<keyword evidence="1" id="KW-0446">Lipid-binding</keyword>
<protein>
    <recommendedName>
        <fullName evidence="4">DegV family protein</fullName>
    </recommendedName>
</protein>
<dbReference type="InterPro" id="IPR003797">
    <property type="entry name" value="DegV"/>
</dbReference>
<dbReference type="PROSITE" id="PS51482">
    <property type="entry name" value="DEGV"/>
    <property type="match status" value="1"/>
</dbReference>
<dbReference type="PANTHER" id="PTHR33434:SF8">
    <property type="entry name" value="DEGV DOMAIN-CONTAINING PROTEIN SPR1019"/>
    <property type="match status" value="1"/>
</dbReference>
<sequence length="149" mass="16189">INFYNAYQDILKKDPGAQILSIHMSTGLSSTGLTAQSVSKDFNGKVTYIDSHSIDRGLAFQVLEAGKMVQEGSGIEEIIARLKKVAEKTRIFLTLESLKNLVAGGRINKATGLIGSFLNIKVGIEFIDDSIKTIIKGRGEKPLTNFLTS</sequence>
<dbReference type="SUPFAM" id="SSF82549">
    <property type="entry name" value="DAK1/DegV-like"/>
    <property type="match status" value="1"/>
</dbReference>
<comment type="caution">
    <text evidence="2">The sequence shown here is derived from an EMBL/GenBank/DDBJ whole genome shotgun (WGS) entry which is preliminary data.</text>
</comment>
<evidence type="ECO:0000313" key="3">
    <source>
        <dbReference type="Proteomes" id="UP000030023"/>
    </source>
</evidence>
<dbReference type="NCBIfam" id="TIGR00762">
    <property type="entry name" value="DegV"/>
    <property type="match status" value="1"/>
</dbReference>
<accession>A0ABR4XQ88</accession>
<dbReference type="Gene3D" id="3.30.1180.10">
    <property type="match status" value="1"/>
</dbReference>
<evidence type="ECO:0000313" key="2">
    <source>
        <dbReference type="EMBL" id="KGO31630.1"/>
    </source>
</evidence>
<feature type="non-terminal residue" evidence="2">
    <location>
        <position position="1"/>
    </location>
</feature>
<evidence type="ECO:0008006" key="4">
    <source>
        <dbReference type="Google" id="ProtNLM"/>
    </source>
</evidence>
<reference evidence="2 3" key="1">
    <citation type="journal article" date="2014" name="Antonie Van Leeuwenhoek">
        <title>Oenococcus alcoholitolerans sp. nov., a lactic acid bacteria isolated from cachaca and ethanol fermentation processes.</title>
        <authorList>
            <person name="Badotti F."/>
            <person name="Moreira A.P."/>
            <person name="Tonon L.A."/>
            <person name="de Lucena B.T."/>
            <person name="Gomes Fde C."/>
            <person name="Kruger R."/>
            <person name="Thompson C.C."/>
            <person name="de Morais M.A.Jr."/>
            <person name="Rosa C.A."/>
            <person name="Thompson F.L."/>
        </authorList>
    </citation>
    <scope>NUCLEOTIDE SEQUENCE [LARGE SCALE GENOMIC DNA]</scope>
    <source>
        <strain evidence="2 3">UFRJ-M7.2.18</strain>
    </source>
</reference>
<keyword evidence="3" id="KW-1185">Reference proteome</keyword>
<dbReference type="InterPro" id="IPR050270">
    <property type="entry name" value="DegV_domain_contain"/>
</dbReference>
<gene>
    <name evidence="2" type="ORF">Q757_06020</name>
</gene>
<proteinExistence type="predicted"/>
<dbReference type="PANTHER" id="PTHR33434">
    <property type="entry name" value="DEGV DOMAIN-CONTAINING PROTEIN DR_1986-RELATED"/>
    <property type="match status" value="1"/>
</dbReference>
<dbReference type="Proteomes" id="UP000030023">
    <property type="component" value="Unassembled WGS sequence"/>
</dbReference>
<dbReference type="EMBL" id="AXCV01000273">
    <property type="protein sequence ID" value="KGO31630.1"/>
    <property type="molecule type" value="Genomic_DNA"/>
</dbReference>